<dbReference type="OrthoDB" id="441971at2759"/>
<organism evidence="2 3">
    <name type="scientific">Pseudoloma neurophilia</name>
    <dbReference type="NCBI Taxonomy" id="146866"/>
    <lineage>
        <taxon>Eukaryota</taxon>
        <taxon>Fungi</taxon>
        <taxon>Fungi incertae sedis</taxon>
        <taxon>Microsporidia</taxon>
        <taxon>Pseudoloma</taxon>
    </lineage>
</organism>
<evidence type="ECO:0000313" key="3">
    <source>
        <dbReference type="Proteomes" id="UP000051530"/>
    </source>
</evidence>
<reference evidence="2 3" key="1">
    <citation type="submission" date="2015-07" db="EMBL/GenBank/DDBJ databases">
        <title>The genome of Pseudoloma neurophilia, a relevant intracellular parasite of the zebrafish.</title>
        <authorList>
            <person name="Ndikumana S."/>
            <person name="Pelin A."/>
            <person name="Sanders J."/>
            <person name="Corradi N."/>
        </authorList>
    </citation>
    <scope>NUCLEOTIDE SEQUENCE [LARGE SCALE GENOMIC DNA]</scope>
    <source>
        <strain evidence="2 3">MK1</strain>
    </source>
</reference>
<dbReference type="VEuPathDB" id="MicrosporidiaDB:M153_5860002"/>
<proteinExistence type="predicted"/>
<evidence type="ECO:0000256" key="1">
    <source>
        <dbReference type="SAM" id="MobiDB-lite"/>
    </source>
</evidence>
<keyword evidence="3" id="KW-1185">Reference proteome</keyword>
<gene>
    <name evidence="2" type="ORF">M153_5860002</name>
</gene>
<accession>A0A0R0LWP2</accession>
<dbReference type="AlphaFoldDB" id="A0A0R0LWP2"/>
<name>A0A0R0LWP2_9MICR</name>
<feature type="non-terminal residue" evidence="2">
    <location>
        <position position="1"/>
    </location>
</feature>
<dbReference type="EMBL" id="LGUB01000223">
    <property type="protein sequence ID" value="KRH93763.1"/>
    <property type="molecule type" value="Genomic_DNA"/>
</dbReference>
<sequence length="88" mass="10326">YEEIMQKINEKAIKKAKKNNQMTNAKRKQHEYKEDEEAWIENERKGKGENPYIGPFKITHIGANGSTITVENDQKVLKRNIKKLKPML</sequence>
<dbReference type="Proteomes" id="UP000051530">
    <property type="component" value="Unassembled WGS sequence"/>
</dbReference>
<feature type="region of interest" description="Disordered" evidence="1">
    <location>
        <begin position="17"/>
        <end position="37"/>
    </location>
</feature>
<protein>
    <submittedName>
        <fullName evidence="2">Uncharacterized protein</fullName>
    </submittedName>
</protein>
<comment type="caution">
    <text evidence="2">The sequence shown here is derived from an EMBL/GenBank/DDBJ whole genome shotgun (WGS) entry which is preliminary data.</text>
</comment>
<evidence type="ECO:0000313" key="2">
    <source>
        <dbReference type="EMBL" id="KRH93763.1"/>
    </source>
</evidence>